<keyword evidence="2" id="KW-0812">Transmembrane</keyword>
<gene>
    <name evidence="3" type="ORF">DXG03_002976</name>
</gene>
<dbReference type="OrthoDB" id="3186354at2759"/>
<dbReference type="Proteomes" id="UP000775547">
    <property type="component" value="Unassembled WGS sequence"/>
</dbReference>
<reference evidence="3" key="2">
    <citation type="submission" date="2021-10" db="EMBL/GenBank/DDBJ databases">
        <title>Phylogenomics reveals ancestral predisposition of the termite-cultivated fungus Termitomyces towards a domesticated lifestyle.</title>
        <authorList>
            <person name="Auxier B."/>
            <person name="Grum-Grzhimaylo A."/>
            <person name="Cardenas M.E."/>
            <person name="Lodge J.D."/>
            <person name="Laessoe T."/>
            <person name="Pedersen O."/>
            <person name="Smith M.E."/>
            <person name="Kuyper T.W."/>
            <person name="Franco-Molano E.A."/>
            <person name="Baroni T.J."/>
            <person name="Aanen D.K."/>
        </authorList>
    </citation>
    <scope>NUCLEOTIDE SEQUENCE</scope>
    <source>
        <strain evidence="3">AP01</strain>
        <tissue evidence="3">Mycelium</tissue>
    </source>
</reference>
<sequence>MSLLWIVVESGAIYTSAAIVQLVTYLEKMNAGVILELIMAQLSAIVPALIIVRVGLGFAYDGNETVAPADDVVLSTLHDTMPVSILSQTVSFDETLASDTHGHKTLSDGSKSPFRTSSSDPHYLRDAV</sequence>
<keyword evidence="4" id="KW-1185">Reference proteome</keyword>
<proteinExistence type="predicted"/>
<keyword evidence="2" id="KW-1133">Transmembrane helix</keyword>
<feature type="compositionally biased region" description="Polar residues" evidence="1">
    <location>
        <begin position="107"/>
        <end position="120"/>
    </location>
</feature>
<dbReference type="EMBL" id="JABCKV010000193">
    <property type="protein sequence ID" value="KAG5642352.1"/>
    <property type="molecule type" value="Genomic_DNA"/>
</dbReference>
<comment type="caution">
    <text evidence="3">The sequence shown here is derived from an EMBL/GenBank/DDBJ whole genome shotgun (WGS) entry which is preliminary data.</text>
</comment>
<organism evidence="3 4">
    <name type="scientific">Asterophora parasitica</name>
    <dbReference type="NCBI Taxonomy" id="117018"/>
    <lineage>
        <taxon>Eukaryota</taxon>
        <taxon>Fungi</taxon>
        <taxon>Dikarya</taxon>
        <taxon>Basidiomycota</taxon>
        <taxon>Agaricomycotina</taxon>
        <taxon>Agaricomycetes</taxon>
        <taxon>Agaricomycetidae</taxon>
        <taxon>Agaricales</taxon>
        <taxon>Tricholomatineae</taxon>
        <taxon>Lyophyllaceae</taxon>
        <taxon>Asterophora</taxon>
    </lineage>
</organism>
<dbReference type="AlphaFoldDB" id="A0A9P7G7Y9"/>
<feature type="region of interest" description="Disordered" evidence="1">
    <location>
        <begin position="99"/>
        <end position="128"/>
    </location>
</feature>
<evidence type="ECO:0000313" key="3">
    <source>
        <dbReference type="EMBL" id="KAG5642352.1"/>
    </source>
</evidence>
<protein>
    <submittedName>
        <fullName evidence="3">Uncharacterized protein</fullName>
    </submittedName>
</protein>
<evidence type="ECO:0000256" key="2">
    <source>
        <dbReference type="SAM" id="Phobius"/>
    </source>
</evidence>
<name>A0A9P7G7Y9_9AGAR</name>
<feature type="transmembrane region" description="Helical" evidence="2">
    <location>
        <begin position="38"/>
        <end position="60"/>
    </location>
</feature>
<feature type="transmembrane region" description="Helical" evidence="2">
    <location>
        <begin position="6"/>
        <end position="26"/>
    </location>
</feature>
<evidence type="ECO:0000256" key="1">
    <source>
        <dbReference type="SAM" id="MobiDB-lite"/>
    </source>
</evidence>
<keyword evidence="2" id="KW-0472">Membrane</keyword>
<accession>A0A9P7G7Y9</accession>
<evidence type="ECO:0000313" key="4">
    <source>
        <dbReference type="Proteomes" id="UP000775547"/>
    </source>
</evidence>
<reference evidence="3" key="1">
    <citation type="submission" date="2020-07" db="EMBL/GenBank/DDBJ databases">
        <authorList>
            <person name="Nieuwenhuis M."/>
            <person name="Van De Peppel L.J.J."/>
        </authorList>
    </citation>
    <scope>NUCLEOTIDE SEQUENCE</scope>
    <source>
        <strain evidence="3">AP01</strain>
        <tissue evidence="3">Mycelium</tissue>
    </source>
</reference>